<sequence length="175" mass="19251">MNGYAKMIKAPGSPESRSIDSSDLPSAADQYSSNTSVVLKLEETKQQQAQNPETKNANINIVTDPQDGSSVVQETDQRSNEERFGAKLRRNSSVSAASALHFGVQKAFPMRRSSSVSEKYCRIYDQSLTTLASPIHDGDESLDAAEQGSTARSDKKKNNRSRRILRACKKLFGLH</sequence>
<protein>
    <submittedName>
        <fullName evidence="2">Uncharacterized protein</fullName>
    </submittedName>
</protein>
<dbReference type="PANTHER" id="PTHR38386:SF6">
    <property type="entry name" value="OS05G0426900 PROTEIN"/>
    <property type="match status" value="1"/>
</dbReference>
<feature type="compositionally biased region" description="Polar residues" evidence="1">
    <location>
        <begin position="46"/>
        <end position="74"/>
    </location>
</feature>
<accession>A0A9Q0G688</accession>
<dbReference type="PANTHER" id="PTHR38386">
    <property type="entry name" value="OS05G0426900 PROTEIN"/>
    <property type="match status" value="1"/>
</dbReference>
<dbReference type="AlphaFoldDB" id="A0A9Q0G688"/>
<proteinExistence type="predicted"/>
<reference evidence="2" key="1">
    <citation type="submission" date="2022-02" db="EMBL/GenBank/DDBJ databases">
        <authorList>
            <person name="Henning P.M."/>
            <person name="McCubbin A.G."/>
            <person name="Shore J.S."/>
        </authorList>
    </citation>
    <scope>NUCLEOTIDE SEQUENCE</scope>
    <source>
        <strain evidence="2">F60SS</strain>
        <tissue evidence="2">Leaves</tissue>
    </source>
</reference>
<feature type="region of interest" description="Disordered" evidence="1">
    <location>
        <begin position="134"/>
        <end position="160"/>
    </location>
</feature>
<feature type="region of interest" description="Disordered" evidence="1">
    <location>
        <begin position="1"/>
        <end position="83"/>
    </location>
</feature>
<feature type="compositionally biased region" description="Polar residues" evidence="1">
    <location>
        <begin position="15"/>
        <end position="37"/>
    </location>
</feature>
<reference evidence="2" key="2">
    <citation type="journal article" date="2023" name="Plants (Basel)">
        <title>Annotation of the Turnera subulata (Passifloraceae) Draft Genome Reveals the S-Locus Evolved after the Divergence of Turneroideae from Passifloroideae in a Stepwise Manner.</title>
        <authorList>
            <person name="Henning P.M."/>
            <person name="Roalson E.H."/>
            <person name="Mir W."/>
            <person name="McCubbin A.G."/>
            <person name="Shore J.S."/>
        </authorList>
    </citation>
    <scope>NUCLEOTIDE SEQUENCE</scope>
    <source>
        <strain evidence="2">F60SS</strain>
    </source>
</reference>
<comment type="caution">
    <text evidence="2">The sequence shown here is derived from an EMBL/GenBank/DDBJ whole genome shotgun (WGS) entry which is preliminary data.</text>
</comment>
<dbReference type="OrthoDB" id="1931397at2759"/>
<organism evidence="2 3">
    <name type="scientific">Turnera subulata</name>
    <dbReference type="NCBI Taxonomy" id="218843"/>
    <lineage>
        <taxon>Eukaryota</taxon>
        <taxon>Viridiplantae</taxon>
        <taxon>Streptophyta</taxon>
        <taxon>Embryophyta</taxon>
        <taxon>Tracheophyta</taxon>
        <taxon>Spermatophyta</taxon>
        <taxon>Magnoliopsida</taxon>
        <taxon>eudicotyledons</taxon>
        <taxon>Gunneridae</taxon>
        <taxon>Pentapetalae</taxon>
        <taxon>rosids</taxon>
        <taxon>fabids</taxon>
        <taxon>Malpighiales</taxon>
        <taxon>Passifloraceae</taxon>
        <taxon>Turnera</taxon>
    </lineage>
</organism>
<name>A0A9Q0G688_9ROSI</name>
<evidence type="ECO:0000313" key="3">
    <source>
        <dbReference type="Proteomes" id="UP001141552"/>
    </source>
</evidence>
<keyword evidence="3" id="KW-1185">Reference proteome</keyword>
<evidence type="ECO:0000256" key="1">
    <source>
        <dbReference type="SAM" id="MobiDB-lite"/>
    </source>
</evidence>
<dbReference type="EMBL" id="JAKUCV010002454">
    <property type="protein sequence ID" value="KAJ4842601.1"/>
    <property type="molecule type" value="Genomic_DNA"/>
</dbReference>
<gene>
    <name evidence="2" type="ORF">Tsubulata_025116</name>
</gene>
<evidence type="ECO:0000313" key="2">
    <source>
        <dbReference type="EMBL" id="KAJ4842601.1"/>
    </source>
</evidence>
<dbReference type="Proteomes" id="UP001141552">
    <property type="component" value="Unassembled WGS sequence"/>
</dbReference>